<protein>
    <recommendedName>
        <fullName evidence="6">PGG domain-containing protein</fullName>
    </recommendedName>
</protein>
<dbReference type="InParanoid" id="A0A0R0FFA0"/>
<keyword evidence="1" id="KW-1133">Transmembrane helix</keyword>
<keyword evidence="5" id="KW-1185">Reference proteome</keyword>
<evidence type="ECO:0000313" key="3">
    <source>
        <dbReference type="EMBL" id="KRH04801.1"/>
    </source>
</evidence>
<feature type="signal peptide" evidence="2">
    <location>
        <begin position="1"/>
        <end position="22"/>
    </location>
</feature>
<name>A0A0R0FFA0_SOYBN</name>
<keyword evidence="1" id="KW-0472">Membrane</keyword>
<accession>A0A0R0FFA0</accession>
<keyword evidence="1" id="KW-0812">Transmembrane</keyword>
<keyword evidence="2" id="KW-0732">Signal</keyword>
<dbReference type="AlphaFoldDB" id="A0A0R0FFA0"/>
<reference evidence="3 4" key="1">
    <citation type="journal article" date="2010" name="Nature">
        <title>Genome sequence of the palaeopolyploid soybean.</title>
        <authorList>
            <person name="Schmutz J."/>
            <person name="Cannon S.B."/>
            <person name="Schlueter J."/>
            <person name="Ma J."/>
            <person name="Mitros T."/>
            <person name="Nelson W."/>
            <person name="Hyten D.L."/>
            <person name="Song Q."/>
            <person name="Thelen J.J."/>
            <person name="Cheng J."/>
            <person name="Xu D."/>
            <person name="Hellsten U."/>
            <person name="May G.D."/>
            <person name="Yu Y."/>
            <person name="Sakurai T."/>
            <person name="Umezawa T."/>
            <person name="Bhattacharyya M.K."/>
            <person name="Sandhu D."/>
            <person name="Valliyodan B."/>
            <person name="Lindquist E."/>
            <person name="Peto M."/>
            <person name="Grant D."/>
            <person name="Shu S."/>
            <person name="Goodstein D."/>
            <person name="Barry K."/>
            <person name="Futrell-Griggs M."/>
            <person name="Abernathy B."/>
            <person name="Du J."/>
            <person name="Tian Z."/>
            <person name="Zhu L."/>
            <person name="Gill N."/>
            <person name="Joshi T."/>
            <person name="Libault M."/>
            <person name="Sethuraman A."/>
            <person name="Zhang X.-C."/>
            <person name="Shinozaki K."/>
            <person name="Nguyen H.T."/>
            <person name="Wing R.A."/>
            <person name="Cregan P."/>
            <person name="Specht J."/>
            <person name="Grimwood J."/>
            <person name="Rokhsar D."/>
            <person name="Stacey G."/>
            <person name="Shoemaker R.C."/>
            <person name="Jackson S.A."/>
        </authorList>
    </citation>
    <scope>NUCLEOTIDE SEQUENCE [LARGE SCALE GENOMIC DNA]</scope>
    <source>
        <strain evidence="4">cv. Williams 82</strain>
        <tissue evidence="3">Callus</tissue>
    </source>
</reference>
<dbReference type="Proteomes" id="UP000008827">
    <property type="component" value="Chromosome 17"/>
</dbReference>
<dbReference type="EMBL" id="CM000850">
    <property type="protein sequence ID" value="KRH04801.1"/>
    <property type="molecule type" value="Genomic_DNA"/>
</dbReference>
<dbReference type="EnsemblPlants" id="KRH04801">
    <property type="protein sequence ID" value="KRH04801"/>
    <property type="gene ID" value="GLYMA_17G187700"/>
</dbReference>
<gene>
    <name evidence="3" type="ORF">GLYMA_17G187700</name>
</gene>
<dbReference type="Gramene" id="KRH04801">
    <property type="protein sequence ID" value="KRH04801"/>
    <property type="gene ID" value="GLYMA_17G187700"/>
</dbReference>
<evidence type="ECO:0008006" key="6">
    <source>
        <dbReference type="Google" id="ProtNLM"/>
    </source>
</evidence>
<sequence>MSQHHHLLVTVAAISALNASEAGLDPVALSALVSFMAIALPLISPGGITGLGGGGSGHGVCEVHDEVACVSSMVLQIDNLYMLYIRVLLVFTLTARCRRKMTGARRKFQIILGYFVVLVI</sequence>
<feature type="transmembrane region" description="Helical" evidence="1">
    <location>
        <begin position="80"/>
        <end position="97"/>
    </location>
</feature>
<evidence type="ECO:0000256" key="1">
    <source>
        <dbReference type="SAM" id="Phobius"/>
    </source>
</evidence>
<proteinExistence type="predicted"/>
<reference evidence="3" key="3">
    <citation type="submission" date="2018-07" db="EMBL/GenBank/DDBJ databases">
        <title>WGS assembly of Glycine max.</title>
        <authorList>
            <person name="Schmutz J."/>
            <person name="Cannon S."/>
            <person name="Schlueter J."/>
            <person name="Ma J."/>
            <person name="Mitros T."/>
            <person name="Nelson W."/>
            <person name="Hyten D."/>
            <person name="Song Q."/>
            <person name="Thelen J."/>
            <person name="Cheng J."/>
            <person name="Xu D."/>
            <person name="Hellsten U."/>
            <person name="May G."/>
            <person name="Yu Y."/>
            <person name="Sakurai T."/>
            <person name="Umezawa T."/>
            <person name="Bhattacharyya M."/>
            <person name="Sandhu D."/>
            <person name="Valliyodan B."/>
            <person name="Lindquist E."/>
            <person name="Peto M."/>
            <person name="Grant D."/>
            <person name="Shu S."/>
            <person name="Goodstein D."/>
            <person name="Barry K."/>
            <person name="Futrell-Griggs M."/>
            <person name="Abernathy B."/>
            <person name="Du J."/>
            <person name="Tian Z."/>
            <person name="Zhu L."/>
            <person name="Gill N."/>
            <person name="Joshi T."/>
            <person name="Libault M."/>
            <person name="Sethuraman A."/>
            <person name="Zhang X."/>
            <person name="Shinozaki K."/>
            <person name="Nguyen H."/>
            <person name="Wing R."/>
            <person name="Cregan P."/>
            <person name="Specht J."/>
            <person name="Grimwood J."/>
            <person name="Rokhsar D."/>
            <person name="Stacey G."/>
            <person name="Shoemaker R."/>
            <person name="Jackson S."/>
        </authorList>
    </citation>
    <scope>NUCLEOTIDE SEQUENCE</scope>
    <source>
        <tissue evidence="3">Callus</tissue>
    </source>
</reference>
<feature type="chain" id="PRO_5014520985" description="PGG domain-containing protein" evidence="2">
    <location>
        <begin position="23"/>
        <end position="120"/>
    </location>
</feature>
<evidence type="ECO:0000256" key="2">
    <source>
        <dbReference type="SAM" id="SignalP"/>
    </source>
</evidence>
<evidence type="ECO:0000313" key="5">
    <source>
        <dbReference type="Proteomes" id="UP000008827"/>
    </source>
</evidence>
<evidence type="ECO:0000313" key="4">
    <source>
        <dbReference type="EnsemblPlants" id="KRH04801"/>
    </source>
</evidence>
<organism evidence="3">
    <name type="scientific">Glycine max</name>
    <name type="common">Soybean</name>
    <name type="synonym">Glycine hispida</name>
    <dbReference type="NCBI Taxonomy" id="3847"/>
    <lineage>
        <taxon>Eukaryota</taxon>
        <taxon>Viridiplantae</taxon>
        <taxon>Streptophyta</taxon>
        <taxon>Embryophyta</taxon>
        <taxon>Tracheophyta</taxon>
        <taxon>Spermatophyta</taxon>
        <taxon>Magnoliopsida</taxon>
        <taxon>eudicotyledons</taxon>
        <taxon>Gunneridae</taxon>
        <taxon>Pentapetalae</taxon>
        <taxon>rosids</taxon>
        <taxon>fabids</taxon>
        <taxon>Fabales</taxon>
        <taxon>Fabaceae</taxon>
        <taxon>Papilionoideae</taxon>
        <taxon>50 kb inversion clade</taxon>
        <taxon>NPAAA clade</taxon>
        <taxon>indigoferoid/millettioid clade</taxon>
        <taxon>Phaseoleae</taxon>
        <taxon>Glycine</taxon>
        <taxon>Glycine subgen. Soja</taxon>
    </lineage>
</organism>
<reference evidence="4" key="2">
    <citation type="submission" date="2018-02" db="UniProtKB">
        <authorList>
            <consortium name="EnsemblPlants"/>
        </authorList>
    </citation>
    <scope>IDENTIFICATION</scope>
    <source>
        <strain evidence="4">Williams 82</strain>
    </source>
</reference>